<keyword evidence="2" id="KW-1185">Reference proteome</keyword>
<organism evidence="1 2">
    <name type="scientific">Mycolicibacterium setense</name>
    <dbReference type="NCBI Taxonomy" id="431269"/>
    <lineage>
        <taxon>Bacteria</taxon>
        <taxon>Bacillati</taxon>
        <taxon>Actinomycetota</taxon>
        <taxon>Actinomycetes</taxon>
        <taxon>Mycobacteriales</taxon>
        <taxon>Mycobacteriaceae</taxon>
        <taxon>Mycolicibacterium</taxon>
    </lineage>
</organism>
<sequence length="180" mass="19922">MAATPFPAPFPNRNFMQMCWTVPDLQSAIDSWVRNAGVGPFFWFDGVDFTDGRHRGTPADFPKVQAAIAYAGDLQIELVCQDNDEPGVFRDLFGDGDFGLHHMALYCNDYEAERDTYIEAGAQLAFEGKLDGIRTCWVDTSSTLGFMVELLEPSAERDAGFAAMRAAAQMWDGSEPVVTF</sequence>
<dbReference type="SUPFAM" id="SSF54593">
    <property type="entry name" value="Glyoxalase/Bleomycin resistance protein/Dihydroxybiphenyl dioxygenase"/>
    <property type="match status" value="1"/>
</dbReference>
<dbReference type="InterPro" id="IPR029068">
    <property type="entry name" value="Glyas_Bleomycin-R_OHBP_Dase"/>
</dbReference>
<protein>
    <recommendedName>
        <fullName evidence="3">Glyoxalase</fullName>
    </recommendedName>
</protein>
<dbReference type="RefSeq" id="WP_039322837.1">
    <property type="nucleotide sequence ID" value="NZ_JACKSA010000369.1"/>
</dbReference>
<accession>A0ABR4YT05</accession>
<comment type="caution">
    <text evidence="1">The sequence shown here is derived from an EMBL/GenBank/DDBJ whole genome shotgun (WGS) entry which is preliminary data.</text>
</comment>
<dbReference type="EMBL" id="JTLZ01000008">
    <property type="protein sequence ID" value="KHO24117.1"/>
    <property type="molecule type" value="Genomic_DNA"/>
</dbReference>
<dbReference type="Proteomes" id="UP000031004">
    <property type="component" value="Unassembled WGS sequence"/>
</dbReference>
<dbReference type="Pfam" id="PF13669">
    <property type="entry name" value="Glyoxalase_4"/>
    <property type="match status" value="1"/>
</dbReference>
<evidence type="ECO:0000313" key="2">
    <source>
        <dbReference type="Proteomes" id="UP000031004"/>
    </source>
</evidence>
<name>A0ABR4YT05_9MYCO</name>
<reference evidence="1 2" key="1">
    <citation type="submission" date="2014-11" db="EMBL/GenBank/DDBJ databases">
        <title>Mycobacterium setense Manresensis Genome.</title>
        <authorList>
            <person name="Rech G."/>
            <person name="Sumoy L."/>
        </authorList>
    </citation>
    <scope>NUCLEOTIDE SEQUENCE [LARGE SCALE GENOMIC DNA]</scope>
    <source>
        <strain evidence="1 2">Manresensis</strain>
    </source>
</reference>
<evidence type="ECO:0000313" key="1">
    <source>
        <dbReference type="EMBL" id="KHO24117.1"/>
    </source>
</evidence>
<dbReference type="Gene3D" id="3.10.180.10">
    <property type="entry name" value="2,3-Dihydroxybiphenyl 1,2-Dioxygenase, domain 1"/>
    <property type="match status" value="1"/>
</dbReference>
<proteinExistence type="predicted"/>
<evidence type="ECO:0008006" key="3">
    <source>
        <dbReference type="Google" id="ProtNLM"/>
    </source>
</evidence>
<gene>
    <name evidence="1" type="ORF">QQ44_18535</name>
</gene>